<dbReference type="Proteomes" id="UP000320055">
    <property type="component" value="Unassembled WGS sequence"/>
</dbReference>
<reference evidence="6 7" key="1">
    <citation type="submission" date="2019-01" db="EMBL/GenBank/DDBJ databases">
        <authorList>
            <person name="Brito A."/>
        </authorList>
    </citation>
    <scope>NUCLEOTIDE SEQUENCE [LARGE SCALE GENOMIC DNA]</scope>
    <source>
        <strain evidence="6">1</strain>
    </source>
</reference>
<evidence type="ECO:0000259" key="5">
    <source>
        <dbReference type="Pfam" id="PF17210"/>
    </source>
</evidence>
<dbReference type="InterPro" id="IPR033764">
    <property type="entry name" value="Sdr_B"/>
</dbReference>
<evidence type="ECO:0000259" key="4">
    <source>
        <dbReference type="Pfam" id="PF14252"/>
    </source>
</evidence>
<feature type="domain" description="DUF4347" evidence="4">
    <location>
        <begin position="14"/>
        <end position="87"/>
    </location>
</feature>
<proteinExistence type="predicted"/>
<keyword evidence="7" id="KW-1185">Reference proteome</keyword>
<name>A0A563W2I2_9CYAN</name>
<dbReference type="EMBL" id="CAACVJ010000614">
    <property type="protein sequence ID" value="VEP17876.1"/>
    <property type="molecule type" value="Genomic_DNA"/>
</dbReference>
<dbReference type="AlphaFoldDB" id="A0A563W2I2"/>
<evidence type="ECO:0000256" key="1">
    <source>
        <dbReference type="ARBA" id="ARBA00004613"/>
    </source>
</evidence>
<keyword evidence="3" id="KW-0732">Signal</keyword>
<keyword evidence="2" id="KW-0964">Secreted</keyword>
<evidence type="ECO:0008006" key="8">
    <source>
        <dbReference type="Google" id="ProtNLM"/>
    </source>
</evidence>
<sequence>MLQHTPLDKGGRGDRILLYGCNVAAGDAGAEFIAKLRNFTDAEIAASTTPIGNAAKGGNWELDVATDYGQSRLAFTAETQQNYIGVLTTISGNAFLDFNNDGQKRATASGDRDAEDVGISGITVTAYYSDGSTATTTTDSNGDYTLDNPSDLAARVEFTNVPQSYEATALSSAESTTVSSVFFVDDGTGTDTTANLGLFNPNFYIADGLDPTLITTCFVLGSFFNSTETAIVSVLHSASGNTPTKSAHATIGEVGAVNGLAYSEETEDLFLGAFQKRFADIGPQGNATIYRVDGTTGNVSTFINLEDFFGANIAGDYSHGNNQTQQDSIDGNIAWDADKDGFAATTKVALGDVEISEDRRLYYRKFRRE</sequence>
<accession>A0A563W2I2</accession>
<dbReference type="InterPro" id="IPR013783">
    <property type="entry name" value="Ig-like_fold"/>
</dbReference>
<evidence type="ECO:0000256" key="2">
    <source>
        <dbReference type="ARBA" id="ARBA00022525"/>
    </source>
</evidence>
<organism evidence="6 7">
    <name type="scientific">Hyella patelloides LEGE 07179</name>
    <dbReference type="NCBI Taxonomy" id="945734"/>
    <lineage>
        <taxon>Bacteria</taxon>
        <taxon>Bacillati</taxon>
        <taxon>Cyanobacteriota</taxon>
        <taxon>Cyanophyceae</taxon>
        <taxon>Pleurocapsales</taxon>
        <taxon>Hyellaceae</taxon>
        <taxon>Hyella</taxon>
    </lineage>
</organism>
<dbReference type="Gene3D" id="2.60.40.10">
    <property type="entry name" value="Immunoglobulins"/>
    <property type="match status" value="1"/>
</dbReference>
<dbReference type="GO" id="GO:0005576">
    <property type="term" value="C:extracellular region"/>
    <property type="evidence" value="ECO:0007669"/>
    <property type="project" value="UniProtKB-SubCell"/>
</dbReference>
<comment type="subcellular location">
    <subcellularLocation>
        <location evidence="1">Secreted</location>
    </subcellularLocation>
</comment>
<evidence type="ECO:0000313" key="6">
    <source>
        <dbReference type="EMBL" id="VEP17876.1"/>
    </source>
</evidence>
<evidence type="ECO:0000256" key="3">
    <source>
        <dbReference type="ARBA" id="ARBA00022729"/>
    </source>
</evidence>
<dbReference type="InterPro" id="IPR025592">
    <property type="entry name" value="DUF4347"/>
</dbReference>
<evidence type="ECO:0000313" key="7">
    <source>
        <dbReference type="Proteomes" id="UP000320055"/>
    </source>
</evidence>
<gene>
    <name evidence="6" type="ORF">H1P_6510002</name>
</gene>
<dbReference type="Pfam" id="PF14252">
    <property type="entry name" value="DUF4347"/>
    <property type="match status" value="1"/>
</dbReference>
<dbReference type="Pfam" id="PF17210">
    <property type="entry name" value="SdrD_B"/>
    <property type="match status" value="1"/>
</dbReference>
<dbReference type="SUPFAM" id="SSF117074">
    <property type="entry name" value="Hypothetical protein PA1324"/>
    <property type="match status" value="1"/>
</dbReference>
<protein>
    <recommendedName>
        <fullName evidence="8">DUF4347 domain-containing protein</fullName>
    </recommendedName>
</protein>
<feature type="domain" description="SD-repeat containing protein B" evidence="5">
    <location>
        <begin position="109"/>
        <end position="197"/>
    </location>
</feature>